<dbReference type="Gene3D" id="2.40.10.10">
    <property type="entry name" value="Trypsin-like serine proteases"/>
    <property type="match status" value="2"/>
</dbReference>
<dbReference type="AlphaFoldDB" id="A0A7W2ASW1"/>
<keyword evidence="10" id="KW-1185">Reference proteome</keyword>
<feature type="chain" id="PRO_5031588355" description="Serine protease" evidence="6">
    <location>
        <begin position="31"/>
        <end position="320"/>
    </location>
</feature>
<evidence type="ECO:0000256" key="6">
    <source>
        <dbReference type="RuleBase" id="RU004296"/>
    </source>
</evidence>
<dbReference type="PANTHER" id="PTHR15462">
    <property type="entry name" value="SERINE PROTEASE"/>
    <property type="match status" value="1"/>
</dbReference>
<keyword evidence="2 6" id="KW-0645">Protease</keyword>
<gene>
    <name evidence="9" type="ORF">H2C83_16240</name>
</gene>
<dbReference type="GO" id="GO:0006508">
    <property type="term" value="P:proteolysis"/>
    <property type="evidence" value="ECO:0007669"/>
    <property type="project" value="UniProtKB-KW"/>
</dbReference>
<feature type="domain" description="Peptidase S1" evidence="8">
    <location>
        <begin position="117"/>
        <end position="278"/>
    </location>
</feature>
<dbReference type="Proteomes" id="UP000538292">
    <property type="component" value="Unassembled WGS sequence"/>
</dbReference>
<sequence>MKVKNSLFFRSFAFILAGLVTFLPVTSVLAGPVPTSSDNPHTPVASDGSQIDPHAPGSDDIVQTDNGAYSKGAKGNNVRQWERFVTDGRKSPSATADKPSTESIIGSDSRTRVKDPSVYPYRAIVHIESNIGNCTGWMIGSDTVATAGHCVYDPDSKKWASWAKVYPGRNGDEAPFGSANAKRFYSVTGWTVQGNHNHDYGAIKLDKSVGNQTGWFGYRWQSGSLNGVNENISGYPGDKDYGTQWEHRDQIRETTTYKLIYNNDTYAGQSGAPVYQDSYQNCGVCSLAIHANGVYGGKNSNRGTRITKEVFHNLNIWKNQ</sequence>
<evidence type="ECO:0000259" key="8">
    <source>
        <dbReference type="Pfam" id="PF00089"/>
    </source>
</evidence>
<dbReference type="PRINTS" id="PR00839">
    <property type="entry name" value="V8PROTEASE"/>
</dbReference>
<evidence type="ECO:0000256" key="1">
    <source>
        <dbReference type="ARBA" id="ARBA00008764"/>
    </source>
</evidence>
<comment type="similarity">
    <text evidence="1 6">Belongs to the peptidase S1B family.</text>
</comment>
<dbReference type="InterPro" id="IPR009003">
    <property type="entry name" value="Peptidase_S1_PA"/>
</dbReference>
<keyword evidence="4 6" id="KW-0378">Hydrolase</keyword>
<accession>A0A7W2ASW1</accession>
<keyword evidence="5 6" id="KW-0720">Serine protease</keyword>
<dbReference type="EMBL" id="JACEOL010000071">
    <property type="protein sequence ID" value="MBA4603817.1"/>
    <property type="molecule type" value="Genomic_DNA"/>
</dbReference>
<comment type="caution">
    <text evidence="9">The sequence shown here is derived from an EMBL/GenBank/DDBJ whole genome shotgun (WGS) entry which is preliminary data.</text>
</comment>
<feature type="region of interest" description="Disordered" evidence="7">
    <location>
        <begin position="33"/>
        <end position="73"/>
    </location>
</feature>
<dbReference type="InterPro" id="IPR028301">
    <property type="entry name" value="V8_his_AS"/>
</dbReference>
<dbReference type="InterPro" id="IPR043504">
    <property type="entry name" value="Peptidase_S1_PA_chymotrypsin"/>
</dbReference>
<feature type="signal peptide" evidence="6">
    <location>
        <begin position="1"/>
        <end position="30"/>
    </location>
</feature>
<dbReference type="EC" id="3.4.21.-" evidence="6"/>
<reference evidence="9 10" key="1">
    <citation type="submission" date="2020-07" db="EMBL/GenBank/DDBJ databases">
        <title>Thermoactinomyces phylogeny.</title>
        <authorList>
            <person name="Dunlap C."/>
        </authorList>
    </citation>
    <scope>NUCLEOTIDE SEQUENCE [LARGE SCALE GENOMIC DNA]</scope>
    <source>
        <strain evidence="9 10">AMNI-1</strain>
    </source>
</reference>
<dbReference type="SUPFAM" id="SSF50494">
    <property type="entry name" value="Trypsin-like serine proteases"/>
    <property type="match status" value="1"/>
</dbReference>
<proteinExistence type="inferred from homology"/>
<organism evidence="9 10">
    <name type="scientific">Thermoactinomyces mirandus</name>
    <dbReference type="NCBI Taxonomy" id="2756294"/>
    <lineage>
        <taxon>Bacteria</taxon>
        <taxon>Bacillati</taxon>
        <taxon>Bacillota</taxon>
        <taxon>Bacilli</taxon>
        <taxon>Bacillales</taxon>
        <taxon>Thermoactinomycetaceae</taxon>
        <taxon>Thermoactinomyces</taxon>
    </lineage>
</organism>
<evidence type="ECO:0000256" key="5">
    <source>
        <dbReference type="ARBA" id="ARBA00022825"/>
    </source>
</evidence>
<protein>
    <recommendedName>
        <fullName evidence="6">Serine protease</fullName>
        <ecNumber evidence="6">3.4.21.-</ecNumber>
    </recommendedName>
</protein>
<evidence type="ECO:0000313" key="9">
    <source>
        <dbReference type="EMBL" id="MBA4603817.1"/>
    </source>
</evidence>
<dbReference type="Pfam" id="PF00089">
    <property type="entry name" value="Trypsin"/>
    <property type="match status" value="1"/>
</dbReference>
<dbReference type="InterPro" id="IPR050966">
    <property type="entry name" value="Glutamyl_endopeptidase"/>
</dbReference>
<evidence type="ECO:0000256" key="7">
    <source>
        <dbReference type="SAM" id="MobiDB-lite"/>
    </source>
</evidence>
<dbReference type="PROSITE" id="PS00672">
    <property type="entry name" value="V8_HIS"/>
    <property type="match status" value="1"/>
</dbReference>
<dbReference type="PANTHER" id="PTHR15462:SF8">
    <property type="entry name" value="SERINE PROTEASE"/>
    <property type="match status" value="1"/>
</dbReference>
<evidence type="ECO:0000256" key="4">
    <source>
        <dbReference type="ARBA" id="ARBA00022801"/>
    </source>
</evidence>
<dbReference type="GO" id="GO:0004252">
    <property type="term" value="F:serine-type endopeptidase activity"/>
    <property type="evidence" value="ECO:0007669"/>
    <property type="project" value="InterPro"/>
</dbReference>
<keyword evidence="3 6" id="KW-0732">Signal</keyword>
<evidence type="ECO:0000256" key="3">
    <source>
        <dbReference type="ARBA" id="ARBA00022729"/>
    </source>
</evidence>
<dbReference type="InterPro" id="IPR001254">
    <property type="entry name" value="Trypsin_dom"/>
</dbReference>
<feature type="region of interest" description="Disordered" evidence="7">
    <location>
        <begin position="85"/>
        <end position="109"/>
    </location>
</feature>
<evidence type="ECO:0000256" key="2">
    <source>
        <dbReference type="ARBA" id="ARBA00022670"/>
    </source>
</evidence>
<dbReference type="InterPro" id="IPR008256">
    <property type="entry name" value="Peptidase_S1B"/>
</dbReference>
<name>A0A7W2ASW1_9BACL</name>
<evidence type="ECO:0000313" key="10">
    <source>
        <dbReference type="Proteomes" id="UP000538292"/>
    </source>
</evidence>